<dbReference type="PANTHER" id="PTHR20854">
    <property type="entry name" value="INOSITOL MONOPHOSPHATASE"/>
    <property type="match status" value="1"/>
</dbReference>
<dbReference type="InterPro" id="IPR022337">
    <property type="entry name" value="Inositol_monophosphatase_SuhB"/>
</dbReference>
<protein>
    <recommendedName>
        <fullName evidence="4">inositol-phosphate phosphatase</fullName>
        <ecNumber evidence="4">3.1.3.25</ecNumber>
    </recommendedName>
</protein>
<dbReference type="FunFam" id="3.40.190.80:FF:000002">
    <property type="entry name" value="Inositol-1-monophosphatase"/>
    <property type="match status" value="1"/>
</dbReference>
<dbReference type="Gene3D" id="3.40.190.80">
    <property type="match status" value="1"/>
</dbReference>
<dbReference type="AlphaFoldDB" id="A0A3B0WC35"/>
<dbReference type="GO" id="GO:0006020">
    <property type="term" value="P:inositol metabolic process"/>
    <property type="evidence" value="ECO:0007669"/>
    <property type="project" value="TreeGrafter"/>
</dbReference>
<dbReference type="Gene3D" id="3.30.540.10">
    <property type="entry name" value="Fructose-1,6-Bisphosphatase, subunit A, domain 1"/>
    <property type="match status" value="1"/>
</dbReference>
<evidence type="ECO:0000256" key="7">
    <source>
        <dbReference type="ARBA" id="ARBA00022842"/>
    </source>
</evidence>
<comment type="catalytic activity">
    <reaction evidence="1">
        <text>a myo-inositol phosphate + H2O = myo-inositol + phosphate</text>
        <dbReference type="Rhea" id="RHEA:24056"/>
        <dbReference type="ChEBI" id="CHEBI:15377"/>
        <dbReference type="ChEBI" id="CHEBI:17268"/>
        <dbReference type="ChEBI" id="CHEBI:43474"/>
        <dbReference type="ChEBI" id="CHEBI:84139"/>
        <dbReference type="EC" id="3.1.3.25"/>
    </reaction>
</comment>
<dbReference type="EMBL" id="UOFB01000286">
    <property type="protein sequence ID" value="VAW48742.1"/>
    <property type="molecule type" value="Genomic_DNA"/>
</dbReference>
<dbReference type="GO" id="GO:0046872">
    <property type="term" value="F:metal ion binding"/>
    <property type="evidence" value="ECO:0007669"/>
    <property type="project" value="UniProtKB-KW"/>
</dbReference>
<dbReference type="CDD" id="cd01639">
    <property type="entry name" value="IMPase"/>
    <property type="match status" value="1"/>
</dbReference>
<dbReference type="FunFam" id="3.30.540.10:FF:000003">
    <property type="entry name" value="Inositol-1-monophosphatase"/>
    <property type="match status" value="1"/>
</dbReference>
<dbReference type="InterPro" id="IPR000760">
    <property type="entry name" value="Inositol_monophosphatase-like"/>
</dbReference>
<reference evidence="8" key="1">
    <citation type="submission" date="2018-06" db="EMBL/GenBank/DDBJ databases">
        <authorList>
            <person name="Zhirakovskaya E."/>
        </authorList>
    </citation>
    <scope>NUCLEOTIDE SEQUENCE</scope>
</reference>
<keyword evidence="5" id="KW-0479">Metal-binding</keyword>
<evidence type="ECO:0000256" key="2">
    <source>
        <dbReference type="ARBA" id="ARBA00001946"/>
    </source>
</evidence>
<keyword evidence="6 8" id="KW-0378">Hydrolase</keyword>
<evidence type="ECO:0000313" key="8">
    <source>
        <dbReference type="EMBL" id="VAW48742.1"/>
    </source>
</evidence>
<organism evidence="8">
    <name type="scientific">hydrothermal vent metagenome</name>
    <dbReference type="NCBI Taxonomy" id="652676"/>
    <lineage>
        <taxon>unclassified sequences</taxon>
        <taxon>metagenomes</taxon>
        <taxon>ecological metagenomes</taxon>
    </lineage>
</organism>
<dbReference type="GO" id="GO:0046854">
    <property type="term" value="P:phosphatidylinositol phosphate biosynthetic process"/>
    <property type="evidence" value="ECO:0007669"/>
    <property type="project" value="InterPro"/>
</dbReference>
<comment type="cofactor">
    <cofactor evidence="2">
        <name>Mg(2+)</name>
        <dbReference type="ChEBI" id="CHEBI:18420"/>
    </cofactor>
</comment>
<dbReference type="EC" id="3.1.3.25" evidence="4"/>
<accession>A0A3B0WC35</accession>
<keyword evidence="7" id="KW-0460">Magnesium</keyword>
<evidence type="ECO:0000256" key="6">
    <source>
        <dbReference type="ARBA" id="ARBA00022801"/>
    </source>
</evidence>
<dbReference type="Pfam" id="PF00459">
    <property type="entry name" value="Inositol_P"/>
    <property type="match status" value="1"/>
</dbReference>
<dbReference type="GO" id="GO:0007165">
    <property type="term" value="P:signal transduction"/>
    <property type="evidence" value="ECO:0007669"/>
    <property type="project" value="TreeGrafter"/>
</dbReference>
<name>A0A3B0WC35_9ZZZZ</name>
<evidence type="ECO:0000256" key="4">
    <source>
        <dbReference type="ARBA" id="ARBA00013106"/>
    </source>
</evidence>
<comment type="similarity">
    <text evidence="3">Belongs to the inositol monophosphatase superfamily.</text>
</comment>
<dbReference type="PRINTS" id="PR01959">
    <property type="entry name" value="SBIMPHPHTASE"/>
</dbReference>
<dbReference type="InterPro" id="IPR020583">
    <property type="entry name" value="Inositol_monoP_metal-BS"/>
</dbReference>
<evidence type="ECO:0000256" key="3">
    <source>
        <dbReference type="ARBA" id="ARBA00009759"/>
    </source>
</evidence>
<dbReference type="PROSITE" id="PS00629">
    <property type="entry name" value="IMP_1"/>
    <property type="match status" value="1"/>
</dbReference>
<dbReference type="PANTHER" id="PTHR20854:SF4">
    <property type="entry name" value="INOSITOL-1-MONOPHOSPHATASE-RELATED"/>
    <property type="match status" value="1"/>
</dbReference>
<sequence>MHPLLNIATMAARAAGGNIMHHYARIDQLNIEHKGKNDYVSEVDKEAENTIIKTIKKYYPEHAILAEESGQQKAKKTKYGVSDVEWIIDPLDGTTNFLHQFPQFCVSIAIKEKGKLTHAVIFDPVRDEMFTATRGRGAFLNNQRMRISQQKTLDNALLATGFPYHDFSYLDSYMASLKSFITSTAGVRRAGSAALDLAYVACGRVDGYWEFNLKPWDIAAGALLVQEAGGLATDFKGGEDYLTSGNILTANPKLYKEMAQTLAKTIPTELRT</sequence>
<gene>
    <name evidence="8" type="ORF">MNBD_GAMMA04-427</name>
</gene>
<evidence type="ECO:0000256" key="5">
    <source>
        <dbReference type="ARBA" id="ARBA00022723"/>
    </source>
</evidence>
<dbReference type="InterPro" id="IPR033942">
    <property type="entry name" value="IMPase"/>
</dbReference>
<proteinExistence type="inferred from homology"/>
<dbReference type="PRINTS" id="PR00377">
    <property type="entry name" value="IMPHPHTASES"/>
</dbReference>
<dbReference type="PROSITE" id="PS00630">
    <property type="entry name" value="IMP_2"/>
    <property type="match status" value="1"/>
</dbReference>
<dbReference type="GO" id="GO:0008934">
    <property type="term" value="F:inositol monophosphate 1-phosphatase activity"/>
    <property type="evidence" value="ECO:0007669"/>
    <property type="project" value="InterPro"/>
</dbReference>
<dbReference type="InterPro" id="IPR020550">
    <property type="entry name" value="Inositol_monophosphatase_CS"/>
</dbReference>
<dbReference type="SUPFAM" id="SSF56655">
    <property type="entry name" value="Carbohydrate phosphatase"/>
    <property type="match status" value="1"/>
</dbReference>
<evidence type="ECO:0000256" key="1">
    <source>
        <dbReference type="ARBA" id="ARBA00001033"/>
    </source>
</evidence>